<dbReference type="AlphaFoldDB" id="A0A0G4IR29"/>
<dbReference type="Proteomes" id="UP000039324">
    <property type="component" value="Unassembled WGS sequence"/>
</dbReference>
<keyword evidence="4" id="KW-1185">Reference proteome</keyword>
<feature type="transmembrane region" description="Helical" evidence="1">
    <location>
        <begin position="78"/>
        <end position="102"/>
    </location>
</feature>
<feature type="transmembrane region" description="Helical" evidence="1">
    <location>
        <begin position="114"/>
        <end position="136"/>
    </location>
</feature>
<evidence type="ECO:0000256" key="1">
    <source>
        <dbReference type="SAM" id="Phobius"/>
    </source>
</evidence>
<feature type="transmembrane region" description="Helical" evidence="1">
    <location>
        <begin position="156"/>
        <end position="176"/>
    </location>
</feature>
<keyword evidence="1" id="KW-0812">Transmembrane</keyword>
<reference evidence="3 5" key="2">
    <citation type="submission" date="2018-03" db="EMBL/GenBank/DDBJ databases">
        <authorList>
            <person name="Fogelqvist J."/>
        </authorList>
    </citation>
    <scope>NUCLEOTIDE SEQUENCE [LARGE SCALE GENOMIC DNA]</scope>
</reference>
<evidence type="ECO:0000313" key="5">
    <source>
        <dbReference type="Proteomes" id="UP000290189"/>
    </source>
</evidence>
<protein>
    <recommendedName>
        <fullName evidence="6">PrsW family intramembrane metalloprotease</fullName>
    </recommendedName>
</protein>
<dbReference type="InterPro" id="IPR026898">
    <property type="entry name" value="PrsW"/>
</dbReference>
<dbReference type="EMBL" id="OVEO01000009">
    <property type="protein sequence ID" value="SPQ98248.1"/>
    <property type="molecule type" value="Genomic_DNA"/>
</dbReference>
<evidence type="ECO:0000313" key="3">
    <source>
        <dbReference type="EMBL" id="SPQ98248.1"/>
    </source>
</evidence>
<feature type="transmembrane region" description="Helical" evidence="1">
    <location>
        <begin position="12"/>
        <end position="32"/>
    </location>
</feature>
<keyword evidence="3" id="KW-0496">Mitochondrion</keyword>
<dbReference type="EMBL" id="CDSF01000080">
    <property type="protein sequence ID" value="CEO97705.1"/>
    <property type="molecule type" value="Genomic_DNA"/>
</dbReference>
<feature type="transmembrane region" description="Helical" evidence="1">
    <location>
        <begin position="38"/>
        <end position="58"/>
    </location>
</feature>
<accession>A0A0G4IR29</accession>
<geneLocation type="mitochondrion" evidence="3"/>
<dbReference type="Proteomes" id="UP000290189">
    <property type="component" value="Unassembled WGS sequence"/>
</dbReference>
<name>A0A0G4IR29_PLABS</name>
<keyword evidence="1" id="KW-0472">Membrane</keyword>
<organism evidence="2 4">
    <name type="scientific">Plasmodiophora brassicae</name>
    <name type="common">Clubroot disease agent</name>
    <dbReference type="NCBI Taxonomy" id="37360"/>
    <lineage>
        <taxon>Eukaryota</taxon>
        <taxon>Sar</taxon>
        <taxon>Rhizaria</taxon>
        <taxon>Endomyxa</taxon>
        <taxon>Phytomyxea</taxon>
        <taxon>Plasmodiophorida</taxon>
        <taxon>Plasmodiophoridae</taxon>
        <taxon>Plasmodiophora</taxon>
    </lineage>
</organism>
<feature type="transmembrane region" description="Helical" evidence="1">
    <location>
        <begin position="241"/>
        <end position="259"/>
    </location>
</feature>
<keyword evidence="1" id="KW-1133">Transmembrane helix</keyword>
<evidence type="ECO:0008006" key="6">
    <source>
        <dbReference type="Google" id="ProtNLM"/>
    </source>
</evidence>
<evidence type="ECO:0000313" key="2">
    <source>
        <dbReference type="EMBL" id="CEO97705.1"/>
    </source>
</evidence>
<reference evidence="2 4" key="1">
    <citation type="submission" date="2015-02" db="EMBL/GenBank/DDBJ databases">
        <authorList>
            <person name="Chooi Y.-H."/>
        </authorList>
    </citation>
    <scope>NUCLEOTIDE SEQUENCE [LARGE SCALE GENOMIC DNA]</scope>
    <source>
        <strain evidence="2">E3</strain>
    </source>
</reference>
<dbReference type="Pfam" id="PF13367">
    <property type="entry name" value="PrsW-protease"/>
    <property type="match status" value="1"/>
</dbReference>
<dbReference type="GO" id="GO:0008233">
    <property type="term" value="F:peptidase activity"/>
    <property type="evidence" value="ECO:0007669"/>
    <property type="project" value="InterPro"/>
</dbReference>
<proteinExistence type="predicted"/>
<feature type="transmembrane region" description="Helical" evidence="1">
    <location>
        <begin position="196"/>
        <end position="220"/>
    </location>
</feature>
<gene>
    <name evidence="2" type="ORF">PBRA_005819</name>
    <name evidence="3" type="ORF">PLBR_LOCUS5463</name>
</gene>
<sequence length="307" mass="33306">MLSERRAQTSPGEQFCIATLWALLVVALLAIAVASRQVVPVAALCLIAFVPTALLFAWAGRCPSPDIRRVSSPILQMLYWRGFIFVFVPAIPELIVSIVLVPGLQPDLQKSGAIASYLIGQFLIMAVAPGVFEELYKWWLTSFAIRSWRRREPDAAPTRSQIMLFGMFGALGFLTVEDLLYTLTAYASGDLASAAVTIGIRVALFPIHVSLGIASAKAIARQVADDRSPFKVRWAGIWRQMAVHGLYNFSLTIGLSSILLAVSAYFALLLVIPLVIGIVCAVYLFLAVREMSTPSPAVVVVAIAAEP</sequence>
<evidence type="ECO:0000313" key="4">
    <source>
        <dbReference type="Proteomes" id="UP000039324"/>
    </source>
</evidence>
<feature type="transmembrane region" description="Helical" evidence="1">
    <location>
        <begin position="265"/>
        <end position="286"/>
    </location>
</feature>